<keyword evidence="2" id="KW-1185">Reference proteome</keyword>
<proteinExistence type="predicted"/>
<evidence type="ECO:0000313" key="2">
    <source>
        <dbReference type="Proteomes" id="UP001352852"/>
    </source>
</evidence>
<organism evidence="1 2">
    <name type="scientific">Characodon lateralis</name>
    <dbReference type="NCBI Taxonomy" id="208331"/>
    <lineage>
        <taxon>Eukaryota</taxon>
        <taxon>Metazoa</taxon>
        <taxon>Chordata</taxon>
        <taxon>Craniata</taxon>
        <taxon>Vertebrata</taxon>
        <taxon>Euteleostomi</taxon>
        <taxon>Actinopterygii</taxon>
        <taxon>Neopterygii</taxon>
        <taxon>Teleostei</taxon>
        <taxon>Neoteleostei</taxon>
        <taxon>Acanthomorphata</taxon>
        <taxon>Ovalentaria</taxon>
        <taxon>Atherinomorphae</taxon>
        <taxon>Cyprinodontiformes</taxon>
        <taxon>Goodeidae</taxon>
        <taxon>Characodon</taxon>
    </lineage>
</organism>
<reference evidence="1 2" key="1">
    <citation type="submission" date="2021-06" db="EMBL/GenBank/DDBJ databases">
        <authorList>
            <person name="Palmer J.M."/>
        </authorList>
    </citation>
    <scope>NUCLEOTIDE SEQUENCE [LARGE SCALE GENOMIC DNA]</scope>
    <source>
        <strain evidence="1 2">CL_MEX2019</strain>
        <tissue evidence="1">Muscle</tissue>
    </source>
</reference>
<protein>
    <submittedName>
        <fullName evidence="1">Uncharacterized protein</fullName>
    </submittedName>
</protein>
<gene>
    <name evidence="1" type="ORF">CHARACLAT_006684</name>
</gene>
<evidence type="ECO:0000313" key="1">
    <source>
        <dbReference type="EMBL" id="MED6286496.1"/>
    </source>
</evidence>
<name>A0ABU7EHJ4_9TELE</name>
<accession>A0ABU7EHJ4</accession>
<dbReference type="EMBL" id="JAHUTJ010057731">
    <property type="protein sequence ID" value="MED6286496.1"/>
    <property type="molecule type" value="Genomic_DNA"/>
</dbReference>
<comment type="caution">
    <text evidence="1">The sequence shown here is derived from an EMBL/GenBank/DDBJ whole genome shotgun (WGS) entry which is preliminary data.</text>
</comment>
<dbReference type="Proteomes" id="UP001352852">
    <property type="component" value="Unassembled WGS sequence"/>
</dbReference>
<sequence length="110" mass="12264">MLGVQNKNLFQGFIGPANSVPPSLPVSKALLVNISSKVFIFSEEQLLLGHSTIQTRFLVHIISGWPSGWFWYFSSDTIRSQRTRFTPLPSLLGTGADLLCETSYKHTLHS</sequence>